<proteinExistence type="predicted"/>
<dbReference type="EMBL" id="JAERWL010000001">
    <property type="protein sequence ID" value="MBM9474931.1"/>
    <property type="molecule type" value="Genomic_DNA"/>
</dbReference>
<comment type="caution">
    <text evidence="2">The sequence shown here is derived from an EMBL/GenBank/DDBJ whole genome shotgun (WGS) entry which is preliminary data.</text>
</comment>
<dbReference type="RefSeq" id="WP_205255081.1">
    <property type="nucleotide sequence ID" value="NZ_BAAAPV010000001.1"/>
</dbReference>
<evidence type="ECO:0000313" key="2">
    <source>
        <dbReference type="EMBL" id="MBM9474931.1"/>
    </source>
</evidence>
<feature type="transmembrane region" description="Helical" evidence="1">
    <location>
        <begin position="17"/>
        <end position="36"/>
    </location>
</feature>
<protein>
    <submittedName>
        <fullName evidence="2">Uncharacterized protein</fullName>
    </submittedName>
</protein>
<sequence>MTTPPGGPVPARKQPSLVPGVVLLALAGVLIVVVLVKPDMPDWLRTSIAVLAVVVVIALLLFSFRLFRLTTRRGSGG</sequence>
<name>A0A939C1G0_9ACTN</name>
<feature type="transmembrane region" description="Helical" evidence="1">
    <location>
        <begin position="48"/>
        <end position="67"/>
    </location>
</feature>
<gene>
    <name evidence="2" type="ORF">JL107_00600</name>
</gene>
<keyword evidence="1" id="KW-0472">Membrane</keyword>
<accession>A0A939C1G0</accession>
<keyword evidence="1" id="KW-1133">Transmembrane helix</keyword>
<keyword evidence="3" id="KW-1185">Reference proteome</keyword>
<dbReference type="Proteomes" id="UP000663801">
    <property type="component" value="Unassembled WGS sequence"/>
</dbReference>
<keyword evidence="1" id="KW-0812">Transmembrane</keyword>
<dbReference type="AlphaFoldDB" id="A0A939C1G0"/>
<evidence type="ECO:0000256" key="1">
    <source>
        <dbReference type="SAM" id="Phobius"/>
    </source>
</evidence>
<evidence type="ECO:0000313" key="3">
    <source>
        <dbReference type="Proteomes" id="UP000663801"/>
    </source>
</evidence>
<organism evidence="2 3">
    <name type="scientific">Nakamurella flavida</name>
    <dbReference type="NCBI Taxonomy" id="363630"/>
    <lineage>
        <taxon>Bacteria</taxon>
        <taxon>Bacillati</taxon>
        <taxon>Actinomycetota</taxon>
        <taxon>Actinomycetes</taxon>
        <taxon>Nakamurellales</taxon>
        <taxon>Nakamurellaceae</taxon>
        <taxon>Nakamurella</taxon>
    </lineage>
</organism>
<reference evidence="2" key="1">
    <citation type="submission" date="2021-01" db="EMBL/GenBank/DDBJ databases">
        <title>KCTC 19127 draft genome.</title>
        <authorList>
            <person name="An D."/>
        </authorList>
    </citation>
    <scope>NUCLEOTIDE SEQUENCE</scope>
    <source>
        <strain evidence="2">KCTC 19127</strain>
    </source>
</reference>